<name>X1KYD7_9ZZZZ</name>
<accession>X1KYD7</accession>
<gene>
    <name evidence="2" type="ORF">S06H3_00963</name>
    <name evidence="3" type="ORF">S06H3_01735</name>
</gene>
<evidence type="ECO:0000256" key="1">
    <source>
        <dbReference type="SAM" id="MobiDB-lite"/>
    </source>
</evidence>
<organism evidence="2">
    <name type="scientific">marine sediment metagenome</name>
    <dbReference type="NCBI Taxonomy" id="412755"/>
    <lineage>
        <taxon>unclassified sequences</taxon>
        <taxon>metagenomes</taxon>
        <taxon>ecological metagenomes</taxon>
    </lineage>
</organism>
<sequence length="54" mass="6107">MSAQEILDAIDTVLEEYDLRPTQTIDTLVQVLEQEVEENSEENPNPDGDSQDDD</sequence>
<comment type="caution">
    <text evidence="2">The sequence shown here is derived from an EMBL/GenBank/DDBJ whole genome shotgun (WGS) entry which is preliminary data.</text>
</comment>
<reference evidence="2" key="1">
    <citation type="journal article" date="2014" name="Front. Microbiol.">
        <title>High frequency of phylogenetically diverse reductive dehalogenase-homologous genes in deep subseafloor sedimentary metagenomes.</title>
        <authorList>
            <person name="Kawai M."/>
            <person name="Futagami T."/>
            <person name="Toyoda A."/>
            <person name="Takaki Y."/>
            <person name="Nishi S."/>
            <person name="Hori S."/>
            <person name="Arai W."/>
            <person name="Tsubouchi T."/>
            <person name="Morono Y."/>
            <person name="Uchiyama I."/>
            <person name="Ito T."/>
            <person name="Fujiyama A."/>
            <person name="Inagaki F."/>
            <person name="Takami H."/>
        </authorList>
    </citation>
    <scope>NUCLEOTIDE SEQUENCE</scope>
    <source>
        <strain evidence="2">Expedition CK06-06</strain>
    </source>
</reference>
<evidence type="ECO:0000313" key="2">
    <source>
        <dbReference type="EMBL" id="GAH95194.1"/>
    </source>
</evidence>
<proteinExistence type="predicted"/>
<protein>
    <submittedName>
        <fullName evidence="2">Uncharacterized protein</fullName>
    </submittedName>
</protein>
<dbReference type="AlphaFoldDB" id="X1KYD7"/>
<dbReference type="EMBL" id="BARV01000454">
    <property type="protein sequence ID" value="GAH98625.1"/>
    <property type="molecule type" value="Genomic_DNA"/>
</dbReference>
<dbReference type="EMBL" id="BARV01000215">
    <property type="protein sequence ID" value="GAH95194.1"/>
    <property type="molecule type" value="Genomic_DNA"/>
</dbReference>
<feature type="region of interest" description="Disordered" evidence="1">
    <location>
        <begin position="34"/>
        <end position="54"/>
    </location>
</feature>
<evidence type="ECO:0000313" key="3">
    <source>
        <dbReference type="EMBL" id="GAH98625.1"/>
    </source>
</evidence>